<dbReference type="OrthoDB" id="3173926at2"/>
<dbReference type="SUPFAM" id="SSF46785">
    <property type="entry name" value="Winged helix' DNA-binding domain"/>
    <property type="match status" value="1"/>
</dbReference>
<sequence>MTITEARVMAAVKQHGPQSIAEVAANTGLSPRSVRGAVDELAYRGWLRRSGDHWDFTENGRAYINTPRGRNALDVPPLKAQAR</sequence>
<gene>
    <name evidence="2" type="ORF">SAMN04244553_3570</name>
</gene>
<evidence type="ECO:0000259" key="1">
    <source>
        <dbReference type="Pfam" id="PF01047"/>
    </source>
</evidence>
<dbReference type="RefSeq" id="WP_097245812.1">
    <property type="nucleotide sequence ID" value="NZ_OBEG01000003.1"/>
</dbReference>
<dbReference type="GO" id="GO:0003700">
    <property type="term" value="F:DNA-binding transcription factor activity"/>
    <property type="evidence" value="ECO:0007669"/>
    <property type="project" value="InterPro"/>
</dbReference>
<dbReference type="STRING" id="1379680.GCA_001612615_03877"/>
<dbReference type="AlphaFoldDB" id="A0A285LHB0"/>
<dbReference type="EMBL" id="OBEG01000003">
    <property type="protein sequence ID" value="SNY83843.1"/>
    <property type="molecule type" value="Genomic_DNA"/>
</dbReference>
<dbReference type="Gene3D" id="1.10.10.10">
    <property type="entry name" value="Winged helix-like DNA-binding domain superfamily/Winged helix DNA-binding domain"/>
    <property type="match status" value="1"/>
</dbReference>
<dbReference type="InterPro" id="IPR036390">
    <property type="entry name" value="WH_DNA-bd_sf"/>
</dbReference>
<reference evidence="2 3" key="1">
    <citation type="submission" date="2017-09" db="EMBL/GenBank/DDBJ databases">
        <authorList>
            <person name="Ehlers B."/>
            <person name="Leendertz F.H."/>
        </authorList>
    </citation>
    <scope>NUCLEOTIDE SEQUENCE [LARGE SCALE GENOMIC DNA]</scope>
    <source>
        <strain evidence="2 3">DSM 45537</strain>
    </source>
</reference>
<keyword evidence="3" id="KW-1185">Reference proteome</keyword>
<dbReference type="InterPro" id="IPR036388">
    <property type="entry name" value="WH-like_DNA-bd_sf"/>
</dbReference>
<dbReference type="InterPro" id="IPR000835">
    <property type="entry name" value="HTH_MarR-typ"/>
</dbReference>
<evidence type="ECO:0000313" key="3">
    <source>
        <dbReference type="Proteomes" id="UP000219565"/>
    </source>
</evidence>
<dbReference type="Proteomes" id="UP000219565">
    <property type="component" value="Unassembled WGS sequence"/>
</dbReference>
<feature type="domain" description="HTH marR-type" evidence="1">
    <location>
        <begin position="1"/>
        <end position="53"/>
    </location>
</feature>
<proteinExistence type="predicted"/>
<evidence type="ECO:0000313" key="2">
    <source>
        <dbReference type="EMBL" id="SNY83843.1"/>
    </source>
</evidence>
<protein>
    <submittedName>
        <fullName evidence="2">MarR family protein</fullName>
    </submittedName>
</protein>
<dbReference type="Pfam" id="PF01047">
    <property type="entry name" value="MarR"/>
    <property type="match status" value="1"/>
</dbReference>
<organism evidence="2 3">
    <name type="scientific">Nocardia amikacinitolerans</name>
    <dbReference type="NCBI Taxonomy" id="756689"/>
    <lineage>
        <taxon>Bacteria</taxon>
        <taxon>Bacillati</taxon>
        <taxon>Actinomycetota</taxon>
        <taxon>Actinomycetes</taxon>
        <taxon>Mycobacteriales</taxon>
        <taxon>Nocardiaceae</taxon>
        <taxon>Nocardia</taxon>
    </lineage>
</organism>
<name>A0A285LHB0_9NOCA</name>
<accession>A0A285LHB0</accession>